<protein>
    <recommendedName>
        <fullName evidence="4">Homeobox protein prophet of Pit-1</fullName>
    </recommendedName>
    <alternativeName>
        <fullName evidence="8">Pituitary-specific homeodomain factor</fullName>
    </alternativeName>
</protein>
<keyword evidence="14" id="KW-1185">Reference proteome</keyword>
<comment type="caution">
    <text evidence="13">The sequence shown here is derived from an EMBL/GenBank/DDBJ whole genome shotgun (WGS) entry which is preliminary data.</text>
</comment>
<evidence type="ECO:0000313" key="14">
    <source>
        <dbReference type="Proteomes" id="UP001044222"/>
    </source>
</evidence>
<evidence type="ECO:0000256" key="7">
    <source>
        <dbReference type="ARBA" id="ARBA00023242"/>
    </source>
</evidence>
<dbReference type="GO" id="GO:0000977">
    <property type="term" value="F:RNA polymerase II transcription regulatory region sequence-specific DNA binding"/>
    <property type="evidence" value="ECO:0007669"/>
    <property type="project" value="TreeGrafter"/>
</dbReference>
<sequence length="275" mass="30070">MAQRTPGMGEPGKCQQQHPDLYSDTGTVSSSVGERFSLPLRGDEEKQTKHFTSHASGDTFPGLCQISDVDIPPKKITTASLGFGAHIAGHYPSPARRRHRTTFSQEQLEHLEVAFGQNHYPDIYCREELARVTKLNEARIQVWFQNRRAKQRKQERASQKAVPVGVLPGCGGLMGGMCMPAAGPEGRTSTPTRSRTSPASPPCCPPPPTLTLLPEVSSPAPQPPPRNPARTKTGTTSCGPWGHPPPPWPLPFSPWPPCLDWNRPITGARPVRIYP</sequence>
<dbReference type="InterPro" id="IPR001356">
    <property type="entry name" value="HD"/>
</dbReference>
<evidence type="ECO:0000259" key="12">
    <source>
        <dbReference type="PROSITE" id="PS50071"/>
    </source>
</evidence>
<feature type="compositionally biased region" description="Low complexity" evidence="11">
    <location>
        <begin position="210"/>
        <end position="219"/>
    </location>
</feature>
<dbReference type="AlphaFoldDB" id="A0A9D3LRF7"/>
<dbReference type="PROSITE" id="PS00027">
    <property type="entry name" value="HOMEOBOX_1"/>
    <property type="match status" value="1"/>
</dbReference>
<evidence type="ECO:0000256" key="9">
    <source>
        <dbReference type="PROSITE-ProRule" id="PRU00108"/>
    </source>
</evidence>
<dbReference type="EMBL" id="JAFIRN010000018">
    <property type="protein sequence ID" value="KAG5831338.1"/>
    <property type="molecule type" value="Genomic_DNA"/>
</dbReference>
<accession>A0A9D3LRF7</accession>
<evidence type="ECO:0000256" key="10">
    <source>
        <dbReference type="RuleBase" id="RU000682"/>
    </source>
</evidence>
<evidence type="ECO:0000313" key="13">
    <source>
        <dbReference type="EMBL" id="KAG5831338.1"/>
    </source>
</evidence>
<feature type="region of interest" description="Disordered" evidence="11">
    <location>
        <begin position="1"/>
        <end position="34"/>
    </location>
</feature>
<gene>
    <name evidence="13" type="ORF">ANANG_G00302710</name>
</gene>
<dbReference type="InterPro" id="IPR050649">
    <property type="entry name" value="Paired_Homeobox_TFs"/>
</dbReference>
<feature type="domain" description="Homeobox" evidence="12">
    <location>
        <begin position="94"/>
        <end position="154"/>
    </location>
</feature>
<feature type="DNA-binding region" description="Homeobox" evidence="9">
    <location>
        <begin position="96"/>
        <end position="155"/>
    </location>
</feature>
<dbReference type="SMART" id="SM00389">
    <property type="entry name" value="HOX"/>
    <property type="match status" value="1"/>
</dbReference>
<dbReference type="FunFam" id="1.10.10.60:FF:000138">
    <property type="entry name" value="Homeobox protein prophet of Pit-1"/>
    <property type="match status" value="1"/>
</dbReference>
<evidence type="ECO:0000256" key="11">
    <source>
        <dbReference type="SAM" id="MobiDB-lite"/>
    </source>
</evidence>
<evidence type="ECO:0000256" key="6">
    <source>
        <dbReference type="ARBA" id="ARBA00023155"/>
    </source>
</evidence>
<dbReference type="GO" id="GO:0007399">
    <property type="term" value="P:nervous system development"/>
    <property type="evidence" value="ECO:0007669"/>
    <property type="project" value="UniProtKB-ARBA"/>
</dbReference>
<dbReference type="InterPro" id="IPR017970">
    <property type="entry name" value="Homeobox_CS"/>
</dbReference>
<dbReference type="Proteomes" id="UP001044222">
    <property type="component" value="Chromosome 18"/>
</dbReference>
<keyword evidence="5 9" id="KW-0238">DNA-binding</keyword>
<comment type="subcellular location">
    <subcellularLocation>
        <location evidence="2 9 10">Nucleus</location>
    </subcellularLocation>
</comment>
<keyword evidence="6 9" id="KW-0371">Homeobox</keyword>
<proteinExistence type="inferred from homology"/>
<feature type="compositionally biased region" description="Polar residues" evidence="11">
    <location>
        <begin position="14"/>
        <end position="32"/>
    </location>
</feature>
<dbReference type="Gene3D" id="1.10.10.60">
    <property type="entry name" value="Homeodomain-like"/>
    <property type="match status" value="1"/>
</dbReference>
<comment type="function">
    <text evidence="1">Possibly involved in the ontogenesis of pituitary gonadotropes, as well as somatotropes, lactotropes and caudomedial thyrotropes.</text>
</comment>
<dbReference type="PANTHER" id="PTHR24329">
    <property type="entry name" value="HOMEOBOX PROTEIN ARISTALESS"/>
    <property type="match status" value="1"/>
</dbReference>
<feature type="compositionally biased region" description="Low complexity" evidence="11">
    <location>
        <begin position="181"/>
        <end position="198"/>
    </location>
</feature>
<feature type="region of interest" description="Disordered" evidence="11">
    <location>
        <begin position="181"/>
        <end position="245"/>
    </location>
</feature>
<evidence type="ECO:0000256" key="5">
    <source>
        <dbReference type="ARBA" id="ARBA00023125"/>
    </source>
</evidence>
<evidence type="ECO:0000256" key="8">
    <source>
        <dbReference type="ARBA" id="ARBA00030888"/>
    </source>
</evidence>
<evidence type="ECO:0000256" key="2">
    <source>
        <dbReference type="ARBA" id="ARBA00004123"/>
    </source>
</evidence>
<dbReference type="PANTHER" id="PTHR24329:SF547">
    <property type="entry name" value="HOMEOBOX PROTEIN PROPHET OF PIT-1-LIKE"/>
    <property type="match status" value="1"/>
</dbReference>
<dbReference type="PROSITE" id="PS50071">
    <property type="entry name" value="HOMEOBOX_2"/>
    <property type="match status" value="1"/>
</dbReference>
<evidence type="ECO:0000256" key="1">
    <source>
        <dbReference type="ARBA" id="ARBA00002030"/>
    </source>
</evidence>
<evidence type="ECO:0000256" key="4">
    <source>
        <dbReference type="ARBA" id="ARBA00019432"/>
    </source>
</evidence>
<organism evidence="13 14">
    <name type="scientific">Anguilla anguilla</name>
    <name type="common">European freshwater eel</name>
    <name type="synonym">Muraena anguilla</name>
    <dbReference type="NCBI Taxonomy" id="7936"/>
    <lineage>
        <taxon>Eukaryota</taxon>
        <taxon>Metazoa</taxon>
        <taxon>Chordata</taxon>
        <taxon>Craniata</taxon>
        <taxon>Vertebrata</taxon>
        <taxon>Euteleostomi</taxon>
        <taxon>Actinopterygii</taxon>
        <taxon>Neopterygii</taxon>
        <taxon>Teleostei</taxon>
        <taxon>Anguilliformes</taxon>
        <taxon>Anguillidae</taxon>
        <taxon>Anguilla</taxon>
    </lineage>
</organism>
<dbReference type="SUPFAM" id="SSF46689">
    <property type="entry name" value="Homeodomain-like"/>
    <property type="match status" value="1"/>
</dbReference>
<dbReference type="CDD" id="cd00086">
    <property type="entry name" value="homeodomain"/>
    <property type="match status" value="1"/>
</dbReference>
<evidence type="ECO:0000256" key="3">
    <source>
        <dbReference type="ARBA" id="ARBA00005733"/>
    </source>
</evidence>
<comment type="similarity">
    <text evidence="3">Belongs to the paired homeobox family.</text>
</comment>
<feature type="compositionally biased region" description="Pro residues" evidence="11">
    <location>
        <begin position="199"/>
        <end position="209"/>
    </location>
</feature>
<name>A0A9D3LRF7_ANGAN</name>
<dbReference type="InterPro" id="IPR009057">
    <property type="entry name" value="Homeodomain-like_sf"/>
</dbReference>
<keyword evidence="7 9" id="KW-0539">Nucleus</keyword>
<dbReference type="GO" id="GO:0005634">
    <property type="term" value="C:nucleus"/>
    <property type="evidence" value="ECO:0007669"/>
    <property type="project" value="UniProtKB-SubCell"/>
</dbReference>
<dbReference type="Pfam" id="PF00046">
    <property type="entry name" value="Homeodomain"/>
    <property type="match status" value="1"/>
</dbReference>
<reference evidence="13" key="1">
    <citation type="submission" date="2021-01" db="EMBL/GenBank/DDBJ databases">
        <title>A chromosome-scale assembly of European eel, Anguilla anguilla.</title>
        <authorList>
            <person name="Henkel C."/>
            <person name="Jong-Raadsen S.A."/>
            <person name="Dufour S."/>
            <person name="Weltzien F.-A."/>
            <person name="Palstra A.P."/>
            <person name="Pelster B."/>
            <person name="Spaink H.P."/>
            <person name="Van Den Thillart G.E."/>
            <person name="Jansen H."/>
            <person name="Zahm M."/>
            <person name="Klopp C."/>
            <person name="Cedric C."/>
            <person name="Louis A."/>
            <person name="Berthelot C."/>
            <person name="Parey E."/>
            <person name="Roest Crollius H."/>
            <person name="Montfort J."/>
            <person name="Robinson-Rechavi M."/>
            <person name="Bucao C."/>
            <person name="Bouchez O."/>
            <person name="Gislard M."/>
            <person name="Lluch J."/>
            <person name="Milhes M."/>
            <person name="Lampietro C."/>
            <person name="Lopez Roques C."/>
            <person name="Donnadieu C."/>
            <person name="Braasch I."/>
            <person name="Desvignes T."/>
            <person name="Postlethwait J."/>
            <person name="Bobe J."/>
            <person name="Guiguen Y."/>
            <person name="Dirks R."/>
        </authorList>
    </citation>
    <scope>NUCLEOTIDE SEQUENCE</scope>
    <source>
        <strain evidence="13">Tag_6206</strain>
        <tissue evidence="13">Liver</tissue>
    </source>
</reference>
<dbReference type="GO" id="GO:0000981">
    <property type="term" value="F:DNA-binding transcription factor activity, RNA polymerase II-specific"/>
    <property type="evidence" value="ECO:0007669"/>
    <property type="project" value="InterPro"/>
</dbReference>